<dbReference type="RefSeq" id="WP_354601107.1">
    <property type="nucleotide sequence ID" value="NZ_JBEWZI010000010.1"/>
</dbReference>
<name>A0ABV2TL42_9RHOO</name>
<dbReference type="EMBL" id="JBEWZI010000010">
    <property type="protein sequence ID" value="MET7014646.1"/>
    <property type="molecule type" value="Genomic_DNA"/>
</dbReference>
<dbReference type="Proteomes" id="UP001549691">
    <property type="component" value="Unassembled WGS sequence"/>
</dbReference>
<dbReference type="InterPro" id="IPR054257">
    <property type="entry name" value="DUF6988"/>
</dbReference>
<protein>
    <submittedName>
        <fullName evidence="1">Uncharacterized protein</fullName>
    </submittedName>
</protein>
<accession>A0ABV2TL42</accession>
<comment type="caution">
    <text evidence="1">The sequence shown here is derived from an EMBL/GenBank/DDBJ whole genome shotgun (WGS) entry which is preliminary data.</text>
</comment>
<dbReference type="Pfam" id="PF22491">
    <property type="entry name" value="DUF6988"/>
    <property type="match status" value="1"/>
</dbReference>
<reference evidence="1 2" key="1">
    <citation type="submission" date="2024-07" db="EMBL/GenBank/DDBJ databases">
        <title>Uliginosibacterium flavum JJ3220;KACC:17644.</title>
        <authorList>
            <person name="Kim M.K."/>
        </authorList>
    </citation>
    <scope>NUCLEOTIDE SEQUENCE [LARGE SCALE GENOMIC DNA]</scope>
    <source>
        <strain evidence="1 2">KACC:17644</strain>
    </source>
</reference>
<evidence type="ECO:0000313" key="1">
    <source>
        <dbReference type="EMBL" id="MET7014646.1"/>
    </source>
</evidence>
<evidence type="ECO:0000313" key="2">
    <source>
        <dbReference type="Proteomes" id="UP001549691"/>
    </source>
</evidence>
<gene>
    <name evidence="1" type="ORF">ABXR19_10645</name>
</gene>
<organism evidence="1 2">
    <name type="scientific">Uliginosibacterium flavum</name>
    <dbReference type="NCBI Taxonomy" id="1396831"/>
    <lineage>
        <taxon>Bacteria</taxon>
        <taxon>Pseudomonadati</taxon>
        <taxon>Pseudomonadota</taxon>
        <taxon>Betaproteobacteria</taxon>
        <taxon>Rhodocyclales</taxon>
        <taxon>Zoogloeaceae</taxon>
        <taxon>Uliginosibacterium</taxon>
    </lineage>
</organism>
<proteinExistence type="predicted"/>
<sequence length="209" mass="23359">MNDSLERARSWADELMSLLDGYSFEPNERSQLSASFLSLVIRHQRAINDLFSLKHGNSALALLRPQTESLVRGLWFRRCATQAELTAFIKSEKIPPLPKMIASIETTPGYKNGTLKIYKERTYKQLCGFTHGGNLQFFYLNTDGEVRSAIPLEVVDNSLNDAARIALLAGLDLCAIDNRNDLATAALSSYQKIYDSEPECVGQENVLKP</sequence>
<keyword evidence="2" id="KW-1185">Reference proteome</keyword>